<dbReference type="Proteomes" id="UP000320333">
    <property type="component" value="Unassembled WGS sequence"/>
</dbReference>
<dbReference type="PANTHER" id="PTHR31956:SF8">
    <property type="entry name" value="ACID PHOSPHATASE PHOA (AFU_ORTHOLOGUE AFUA_1G03570)"/>
    <property type="match status" value="1"/>
</dbReference>
<evidence type="ECO:0000313" key="3">
    <source>
        <dbReference type="Proteomes" id="UP000320333"/>
    </source>
</evidence>
<dbReference type="OrthoDB" id="5135119at2759"/>
<evidence type="ECO:0000256" key="1">
    <source>
        <dbReference type="ARBA" id="ARBA00022801"/>
    </source>
</evidence>
<dbReference type="Pfam" id="PF04185">
    <property type="entry name" value="Phosphoesterase"/>
    <property type="match status" value="1"/>
</dbReference>
<dbReference type="EMBL" id="QEAP01000043">
    <property type="protein sequence ID" value="TPX76554.1"/>
    <property type="molecule type" value="Genomic_DNA"/>
</dbReference>
<comment type="caution">
    <text evidence="2">The sequence shown here is derived from an EMBL/GenBank/DDBJ whole genome shotgun (WGS) entry which is preliminary data.</text>
</comment>
<name>A0A507FJR6_9FUNG</name>
<gene>
    <name evidence="2" type="ORF">CcCBS67573_g02165</name>
</gene>
<evidence type="ECO:0008006" key="4">
    <source>
        <dbReference type="Google" id="ProtNLM"/>
    </source>
</evidence>
<dbReference type="AlphaFoldDB" id="A0A507FJR6"/>
<organism evidence="2 3">
    <name type="scientific">Chytriomyces confervae</name>
    <dbReference type="NCBI Taxonomy" id="246404"/>
    <lineage>
        <taxon>Eukaryota</taxon>
        <taxon>Fungi</taxon>
        <taxon>Fungi incertae sedis</taxon>
        <taxon>Chytridiomycota</taxon>
        <taxon>Chytridiomycota incertae sedis</taxon>
        <taxon>Chytridiomycetes</taxon>
        <taxon>Chytridiales</taxon>
        <taxon>Chytriomycetaceae</taxon>
        <taxon>Chytriomyces</taxon>
    </lineage>
</organism>
<keyword evidence="3" id="KW-1185">Reference proteome</keyword>
<dbReference type="PANTHER" id="PTHR31956">
    <property type="entry name" value="NON-SPECIFIC PHOSPHOLIPASE C4-RELATED"/>
    <property type="match status" value="1"/>
</dbReference>
<protein>
    <recommendedName>
        <fullName evidence="4">Acid phosphatase</fullName>
    </recommendedName>
</protein>
<dbReference type="InterPro" id="IPR017850">
    <property type="entry name" value="Alkaline_phosphatase_core_sf"/>
</dbReference>
<dbReference type="InterPro" id="IPR007312">
    <property type="entry name" value="Phosphoesterase"/>
</dbReference>
<reference evidence="2 3" key="1">
    <citation type="journal article" date="2019" name="Sci. Rep.">
        <title>Comparative genomics of chytrid fungi reveal insights into the obligate biotrophic and pathogenic lifestyle of Synchytrium endobioticum.</title>
        <authorList>
            <person name="van de Vossenberg B.T.L.H."/>
            <person name="Warris S."/>
            <person name="Nguyen H.D.T."/>
            <person name="van Gent-Pelzer M.P.E."/>
            <person name="Joly D.L."/>
            <person name="van de Geest H.C."/>
            <person name="Bonants P.J.M."/>
            <person name="Smith D.S."/>
            <person name="Levesque C.A."/>
            <person name="van der Lee T.A.J."/>
        </authorList>
    </citation>
    <scope>NUCLEOTIDE SEQUENCE [LARGE SCALE GENOMIC DNA]</scope>
    <source>
        <strain evidence="2 3">CBS 675.73</strain>
    </source>
</reference>
<dbReference type="Gene3D" id="3.40.720.10">
    <property type="entry name" value="Alkaline Phosphatase, subunit A"/>
    <property type="match status" value="1"/>
</dbReference>
<accession>A0A507FJR6</accession>
<dbReference type="STRING" id="246404.A0A507FJR6"/>
<evidence type="ECO:0000313" key="2">
    <source>
        <dbReference type="EMBL" id="TPX76554.1"/>
    </source>
</evidence>
<keyword evidence="1" id="KW-0378">Hydrolase</keyword>
<dbReference type="GO" id="GO:0009395">
    <property type="term" value="P:phospholipid catabolic process"/>
    <property type="evidence" value="ECO:0007669"/>
    <property type="project" value="TreeGrafter"/>
</dbReference>
<proteinExistence type="predicted"/>
<sequence>MAEKGLRLASNKIVKRISSTKNSIENVFVIVFENANANDVLNDAYFGKELTTKGSLLSNYHGLRHPSQPNYIGMIAGSTHNCFFDTNIDIEGQTIVDLLEDRNLSWKSYQESYPGGCFTGDRYETYARKHNPFISFNNIRNNATRCARIVNSNELETDTERGTLPAFMFYTPDMNHDGHDTSVQFASQWLKEFLEPKLAHPSFASTLFVITYDESRTYFGNHIYTLLLGKGIPHPGSVDGTRYNHYSLLATIEQIFALGNLGYNDASAAPFQLHPDCAAFSNSK</sequence>
<dbReference type="GO" id="GO:0016788">
    <property type="term" value="F:hydrolase activity, acting on ester bonds"/>
    <property type="evidence" value="ECO:0007669"/>
    <property type="project" value="InterPro"/>
</dbReference>